<feature type="region of interest" description="Disordered" evidence="1">
    <location>
        <begin position="141"/>
        <end position="172"/>
    </location>
</feature>
<evidence type="ECO:0000256" key="1">
    <source>
        <dbReference type="SAM" id="MobiDB-lite"/>
    </source>
</evidence>
<evidence type="ECO:0000313" key="4">
    <source>
        <dbReference type="Proteomes" id="UP000010556"/>
    </source>
</evidence>
<dbReference type="KEGG" id="myd:102770092"/>
<gene>
    <name evidence="3" type="ORF">MDA_GLEAN10005277</name>
</gene>
<feature type="compositionally biased region" description="Polar residues" evidence="1">
    <location>
        <begin position="141"/>
        <end position="159"/>
    </location>
</feature>
<feature type="signal peptide" evidence="2">
    <location>
        <begin position="1"/>
        <end position="21"/>
    </location>
</feature>
<evidence type="ECO:0000256" key="2">
    <source>
        <dbReference type="SAM" id="SignalP"/>
    </source>
</evidence>
<protein>
    <submittedName>
        <fullName evidence="3">C-type lectin domain family 11 member A</fullName>
    </submittedName>
</protein>
<evidence type="ECO:0000313" key="3">
    <source>
        <dbReference type="EMBL" id="ELK30150.1"/>
    </source>
</evidence>
<feature type="chain" id="PRO_5003970661" evidence="2">
    <location>
        <begin position="22"/>
        <end position="172"/>
    </location>
</feature>
<dbReference type="Proteomes" id="UP000010556">
    <property type="component" value="Unassembled WGS sequence"/>
</dbReference>
<keyword evidence="2" id="KW-0732">Signal</keyword>
<accession>L5LVU3</accession>
<dbReference type="AlphaFoldDB" id="L5LVU3"/>
<feature type="region of interest" description="Disordered" evidence="1">
    <location>
        <begin position="57"/>
        <end position="108"/>
    </location>
</feature>
<feature type="compositionally biased region" description="Acidic residues" evidence="1">
    <location>
        <begin position="77"/>
        <end position="89"/>
    </location>
</feature>
<sequence length="172" mass="18481">MQAAWLLGALVVPQLLGFSHGARGAEREWEEGWGGAQEEEREREALMMKHLQEVLGLPTLRGDDNLEGTPADKGASETEEGQQEEEEEKEATPIPSSSPSPSPTPEDAITYIRELSLGLPCPPGLHIICTKMNRPVANGGSFQLLTAQPDSPTTLSSGSRPCLPKRAGPPTF</sequence>
<dbReference type="GO" id="GO:0030246">
    <property type="term" value="F:carbohydrate binding"/>
    <property type="evidence" value="ECO:0007669"/>
    <property type="project" value="UniProtKB-KW"/>
</dbReference>
<keyword evidence="3" id="KW-0430">Lectin</keyword>
<keyword evidence="4" id="KW-1185">Reference proteome</keyword>
<reference evidence="4" key="1">
    <citation type="journal article" date="2013" name="Science">
        <title>Comparative analysis of bat genomes provides insight into the evolution of flight and immunity.</title>
        <authorList>
            <person name="Zhang G."/>
            <person name="Cowled C."/>
            <person name="Shi Z."/>
            <person name="Huang Z."/>
            <person name="Bishop-Lilly K.A."/>
            <person name="Fang X."/>
            <person name="Wynne J.W."/>
            <person name="Xiong Z."/>
            <person name="Baker M.L."/>
            <person name="Zhao W."/>
            <person name="Tachedjian M."/>
            <person name="Zhu Y."/>
            <person name="Zhou P."/>
            <person name="Jiang X."/>
            <person name="Ng J."/>
            <person name="Yang L."/>
            <person name="Wu L."/>
            <person name="Xiao J."/>
            <person name="Feng Y."/>
            <person name="Chen Y."/>
            <person name="Sun X."/>
            <person name="Zhang Y."/>
            <person name="Marsh G.A."/>
            <person name="Crameri G."/>
            <person name="Broder C.C."/>
            <person name="Frey K.G."/>
            <person name="Wang L.F."/>
            <person name="Wang J."/>
        </authorList>
    </citation>
    <scope>NUCLEOTIDE SEQUENCE [LARGE SCALE GENOMIC DNA]</scope>
</reference>
<dbReference type="EMBL" id="KB107319">
    <property type="protein sequence ID" value="ELK30150.1"/>
    <property type="molecule type" value="Genomic_DNA"/>
</dbReference>
<dbReference type="OrthoDB" id="441660at2759"/>
<proteinExistence type="predicted"/>
<dbReference type="eggNOG" id="KOG4297">
    <property type="taxonomic scope" value="Eukaryota"/>
</dbReference>
<organism evidence="3 4">
    <name type="scientific">Myotis davidii</name>
    <name type="common">David's myotis</name>
    <dbReference type="NCBI Taxonomy" id="225400"/>
    <lineage>
        <taxon>Eukaryota</taxon>
        <taxon>Metazoa</taxon>
        <taxon>Chordata</taxon>
        <taxon>Craniata</taxon>
        <taxon>Vertebrata</taxon>
        <taxon>Euteleostomi</taxon>
        <taxon>Mammalia</taxon>
        <taxon>Eutheria</taxon>
        <taxon>Laurasiatheria</taxon>
        <taxon>Chiroptera</taxon>
        <taxon>Yangochiroptera</taxon>
        <taxon>Vespertilionidae</taxon>
        <taxon>Myotis</taxon>
    </lineage>
</organism>
<name>L5LVU3_MYODS</name>